<evidence type="ECO:0000313" key="3">
    <source>
        <dbReference type="Proteomes" id="UP000238916"/>
    </source>
</evidence>
<evidence type="ECO:0000313" key="2">
    <source>
        <dbReference type="EMBL" id="SPF55416.1"/>
    </source>
</evidence>
<dbReference type="AlphaFoldDB" id="A0A2U3LU88"/>
<reference evidence="3" key="1">
    <citation type="submission" date="2018-02" db="EMBL/GenBank/DDBJ databases">
        <authorList>
            <person name="Hausmann B."/>
        </authorList>
    </citation>
    <scope>NUCLEOTIDE SEQUENCE [LARGE SCALE GENOMIC DNA]</scope>
    <source>
        <strain evidence="3">Peat soil MAG SbF1</strain>
    </source>
</reference>
<evidence type="ECO:0000256" key="1">
    <source>
        <dbReference type="SAM" id="Phobius"/>
    </source>
</evidence>
<name>A0A2U3LU88_9FIRM</name>
<organism evidence="2 3">
    <name type="scientific">Candidatus Desulfosporosinus infrequens</name>
    <dbReference type="NCBI Taxonomy" id="2043169"/>
    <lineage>
        <taxon>Bacteria</taxon>
        <taxon>Bacillati</taxon>
        <taxon>Bacillota</taxon>
        <taxon>Clostridia</taxon>
        <taxon>Eubacteriales</taxon>
        <taxon>Desulfitobacteriaceae</taxon>
        <taxon>Desulfosporosinus</taxon>
    </lineage>
</organism>
<accession>A0A2U3LU88</accession>
<proteinExistence type="predicted"/>
<keyword evidence="1" id="KW-1133">Transmembrane helix</keyword>
<feature type="transmembrane region" description="Helical" evidence="1">
    <location>
        <begin position="16"/>
        <end position="34"/>
    </location>
</feature>
<dbReference type="Proteomes" id="UP000238916">
    <property type="component" value="Unassembled WGS sequence"/>
</dbReference>
<sequence>MTFEAKGRSIVFTPFYLFYHISLLLLLRYTLLFIPKFERQMPIKCAAIRKMTLLIPLSSSDF</sequence>
<keyword evidence="1" id="KW-0812">Transmembrane</keyword>
<keyword evidence="1" id="KW-0472">Membrane</keyword>
<dbReference type="EMBL" id="OMOF01000801">
    <property type="protein sequence ID" value="SPF55416.1"/>
    <property type="molecule type" value="Genomic_DNA"/>
</dbReference>
<protein>
    <submittedName>
        <fullName evidence="2">Uncharacterized protein</fullName>
    </submittedName>
</protein>
<gene>
    <name evidence="2" type="ORF">SBF1_820016</name>
</gene>